<feature type="domain" description="SHSP" evidence="4">
    <location>
        <begin position="30"/>
        <end position="140"/>
    </location>
</feature>
<reference evidence="6" key="1">
    <citation type="submission" date="2016-10" db="EMBL/GenBank/DDBJ databases">
        <authorList>
            <person name="Varghese N."/>
            <person name="Submissions S."/>
        </authorList>
    </citation>
    <scope>NUCLEOTIDE SEQUENCE [LARGE SCALE GENOMIC DNA]</scope>
    <source>
        <strain evidence="6">DSM 24740</strain>
    </source>
</reference>
<dbReference type="InterPro" id="IPR002068">
    <property type="entry name" value="A-crystallin/Hsp20_dom"/>
</dbReference>
<accession>A0A1H9AH42</accession>
<evidence type="ECO:0000313" key="5">
    <source>
        <dbReference type="EMBL" id="SEP76056.1"/>
    </source>
</evidence>
<sequence>MRHHKHRGEGRHHRGPGRRHRGHGRPPHGPRRPKHNVPVNILETETGFEARVFCIGFTKENVKINIVDDMLYISGTRTPVDEYPDFLLQEYPIKSFERWFQLSEKVDQQAVTAAFEDGVLVITAPKVAGAVRPEREITIE</sequence>
<gene>
    <name evidence="5" type="ORF">SAMN05444359_10298</name>
</gene>
<evidence type="ECO:0000256" key="1">
    <source>
        <dbReference type="PROSITE-ProRule" id="PRU00285"/>
    </source>
</evidence>
<dbReference type="InterPro" id="IPR031107">
    <property type="entry name" value="Small_HSP"/>
</dbReference>
<dbReference type="InterPro" id="IPR008978">
    <property type="entry name" value="HSP20-like_chaperone"/>
</dbReference>
<feature type="region of interest" description="Disordered" evidence="3">
    <location>
        <begin position="1"/>
        <end position="36"/>
    </location>
</feature>
<dbReference type="PROSITE" id="PS01031">
    <property type="entry name" value="SHSP"/>
    <property type="match status" value="1"/>
</dbReference>
<evidence type="ECO:0000313" key="6">
    <source>
        <dbReference type="Proteomes" id="UP000199021"/>
    </source>
</evidence>
<dbReference type="AlphaFoldDB" id="A0A1H9AH42"/>
<dbReference type="Pfam" id="PF00011">
    <property type="entry name" value="HSP20"/>
    <property type="match status" value="1"/>
</dbReference>
<dbReference type="CDD" id="cd06464">
    <property type="entry name" value="ACD_sHsps-like"/>
    <property type="match status" value="1"/>
</dbReference>
<dbReference type="Proteomes" id="UP000199021">
    <property type="component" value="Unassembled WGS sequence"/>
</dbReference>
<feature type="compositionally biased region" description="Basic residues" evidence="3">
    <location>
        <begin position="1"/>
        <end position="35"/>
    </location>
</feature>
<proteinExistence type="inferred from homology"/>
<comment type="similarity">
    <text evidence="1 2">Belongs to the small heat shock protein (HSP20) family.</text>
</comment>
<dbReference type="RefSeq" id="WP_090165284.1">
    <property type="nucleotide sequence ID" value="NZ_FOFB01000002.1"/>
</dbReference>
<keyword evidence="6" id="KW-1185">Reference proteome</keyword>
<dbReference type="InParanoid" id="A0A1H9AH42"/>
<dbReference type="PANTHER" id="PTHR11527">
    <property type="entry name" value="HEAT-SHOCK PROTEIN 20 FAMILY MEMBER"/>
    <property type="match status" value="1"/>
</dbReference>
<keyword evidence="5" id="KW-0346">Stress response</keyword>
<evidence type="ECO:0000256" key="2">
    <source>
        <dbReference type="RuleBase" id="RU003616"/>
    </source>
</evidence>
<dbReference type="OrthoDB" id="670468at2"/>
<organism evidence="5 6">
    <name type="scientific">Neolewinella agarilytica</name>
    <dbReference type="NCBI Taxonomy" id="478744"/>
    <lineage>
        <taxon>Bacteria</taxon>
        <taxon>Pseudomonadati</taxon>
        <taxon>Bacteroidota</taxon>
        <taxon>Saprospiria</taxon>
        <taxon>Saprospirales</taxon>
        <taxon>Lewinellaceae</taxon>
        <taxon>Neolewinella</taxon>
    </lineage>
</organism>
<dbReference type="Gene3D" id="2.60.40.790">
    <property type="match status" value="1"/>
</dbReference>
<evidence type="ECO:0000259" key="4">
    <source>
        <dbReference type="PROSITE" id="PS01031"/>
    </source>
</evidence>
<dbReference type="EMBL" id="FOFB01000002">
    <property type="protein sequence ID" value="SEP76056.1"/>
    <property type="molecule type" value="Genomic_DNA"/>
</dbReference>
<name>A0A1H9AH42_9BACT</name>
<dbReference type="SUPFAM" id="SSF49764">
    <property type="entry name" value="HSP20-like chaperones"/>
    <property type="match status" value="1"/>
</dbReference>
<protein>
    <submittedName>
        <fullName evidence="5">Heat shock protein Hsp20</fullName>
    </submittedName>
</protein>
<evidence type="ECO:0000256" key="3">
    <source>
        <dbReference type="SAM" id="MobiDB-lite"/>
    </source>
</evidence>
<dbReference type="STRING" id="478744.SAMN05444359_10298"/>